<protein>
    <submittedName>
        <fullName evidence="2">Uncharacterized protein</fullName>
    </submittedName>
</protein>
<feature type="signal peptide" evidence="1">
    <location>
        <begin position="1"/>
        <end position="21"/>
    </location>
</feature>
<evidence type="ECO:0000313" key="3">
    <source>
        <dbReference type="Proteomes" id="UP000813444"/>
    </source>
</evidence>
<dbReference type="AlphaFoldDB" id="A0A8K0SRN5"/>
<evidence type="ECO:0000256" key="1">
    <source>
        <dbReference type="SAM" id="SignalP"/>
    </source>
</evidence>
<accession>A0A8K0SRN5</accession>
<organism evidence="2 3">
    <name type="scientific">Stachybotrys elegans</name>
    <dbReference type="NCBI Taxonomy" id="80388"/>
    <lineage>
        <taxon>Eukaryota</taxon>
        <taxon>Fungi</taxon>
        <taxon>Dikarya</taxon>
        <taxon>Ascomycota</taxon>
        <taxon>Pezizomycotina</taxon>
        <taxon>Sordariomycetes</taxon>
        <taxon>Hypocreomycetidae</taxon>
        <taxon>Hypocreales</taxon>
        <taxon>Stachybotryaceae</taxon>
        <taxon>Stachybotrys</taxon>
    </lineage>
</organism>
<sequence length="111" mass="12393">MKLTLVTLLAALALNMSGADANTHRSMVCYNVKYIGVPPARSEITNKDATRCACKLYRERNTGDEKWDQCPDCEFNESKDRCISEGEHLGGKEMEEYCVKHCDSDGARARG</sequence>
<comment type="caution">
    <text evidence="2">The sequence shown here is derived from an EMBL/GenBank/DDBJ whole genome shotgun (WGS) entry which is preliminary data.</text>
</comment>
<gene>
    <name evidence="2" type="ORF">B0I35DRAFT_479859</name>
</gene>
<dbReference type="OrthoDB" id="3489571at2759"/>
<proteinExistence type="predicted"/>
<keyword evidence="3" id="KW-1185">Reference proteome</keyword>
<keyword evidence="1" id="KW-0732">Signal</keyword>
<feature type="chain" id="PRO_5035482072" evidence="1">
    <location>
        <begin position="22"/>
        <end position="111"/>
    </location>
</feature>
<name>A0A8K0SRN5_9HYPO</name>
<dbReference type="EMBL" id="JAGPNK010000008">
    <property type="protein sequence ID" value="KAH7317082.1"/>
    <property type="molecule type" value="Genomic_DNA"/>
</dbReference>
<dbReference type="Proteomes" id="UP000813444">
    <property type="component" value="Unassembled WGS sequence"/>
</dbReference>
<reference evidence="2" key="1">
    <citation type="journal article" date="2021" name="Nat. Commun.">
        <title>Genetic determinants of endophytism in the Arabidopsis root mycobiome.</title>
        <authorList>
            <person name="Mesny F."/>
            <person name="Miyauchi S."/>
            <person name="Thiergart T."/>
            <person name="Pickel B."/>
            <person name="Atanasova L."/>
            <person name="Karlsson M."/>
            <person name="Huettel B."/>
            <person name="Barry K.W."/>
            <person name="Haridas S."/>
            <person name="Chen C."/>
            <person name="Bauer D."/>
            <person name="Andreopoulos W."/>
            <person name="Pangilinan J."/>
            <person name="LaButti K."/>
            <person name="Riley R."/>
            <person name="Lipzen A."/>
            <person name="Clum A."/>
            <person name="Drula E."/>
            <person name="Henrissat B."/>
            <person name="Kohler A."/>
            <person name="Grigoriev I.V."/>
            <person name="Martin F.M."/>
            <person name="Hacquard S."/>
        </authorList>
    </citation>
    <scope>NUCLEOTIDE SEQUENCE</scope>
    <source>
        <strain evidence="2">MPI-CAGE-CH-0235</strain>
    </source>
</reference>
<evidence type="ECO:0000313" key="2">
    <source>
        <dbReference type="EMBL" id="KAH7317082.1"/>
    </source>
</evidence>